<dbReference type="InterPro" id="IPR000792">
    <property type="entry name" value="Tscrpt_reg_LuxR_C"/>
</dbReference>
<dbReference type="Proteomes" id="UP001549320">
    <property type="component" value="Unassembled WGS sequence"/>
</dbReference>
<evidence type="ECO:0000256" key="2">
    <source>
        <dbReference type="ARBA" id="ARBA00023125"/>
    </source>
</evidence>
<evidence type="ECO:0000313" key="5">
    <source>
        <dbReference type="EMBL" id="MET4580394.1"/>
    </source>
</evidence>
<dbReference type="PANTHER" id="PTHR44688">
    <property type="entry name" value="DNA-BINDING TRANSCRIPTIONAL ACTIVATOR DEVR_DOSR"/>
    <property type="match status" value="1"/>
</dbReference>
<dbReference type="InterPro" id="IPR016032">
    <property type="entry name" value="Sig_transdc_resp-reg_C-effctor"/>
</dbReference>
<protein>
    <submittedName>
        <fullName evidence="5">DNA-binding CsgD family transcriptional regulator</fullName>
    </submittedName>
</protein>
<dbReference type="GO" id="GO:0003677">
    <property type="term" value="F:DNA binding"/>
    <property type="evidence" value="ECO:0007669"/>
    <property type="project" value="UniProtKB-KW"/>
</dbReference>
<sequence>MQLISASQPTRIRSWTSARALESMAGLIGCIGDTNFANDALAQINRFMPIAWWSVFQLYRDMPPSMPLTASFQSPDGTLDSWQAYRKSLYLRDETFMEAREKASGSQQVLVHWNAREIPRAHRERIYSKHALRERLSLVCENEGAWLAVNLYRKEEQPNFSDDEIDAAESACALILSSVQRHLALDPGASLATSALSSLTIREREVCERMLKGWTHEGISADLQLSPATVKTYRDRAFDKLGIHHRNELFALMNGYLGSAN</sequence>
<evidence type="ECO:0000313" key="6">
    <source>
        <dbReference type="Proteomes" id="UP001549320"/>
    </source>
</evidence>
<evidence type="ECO:0000259" key="4">
    <source>
        <dbReference type="PROSITE" id="PS50043"/>
    </source>
</evidence>
<keyword evidence="3" id="KW-0804">Transcription</keyword>
<keyword evidence="2 5" id="KW-0238">DNA-binding</keyword>
<gene>
    <name evidence="5" type="ORF">ABIE13_005535</name>
</gene>
<proteinExistence type="predicted"/>
<dbReference type="PRINTS" id="PR00038">
    <property type="entry name" value="HTHLUXR"/>
</dbReference>
<organism evidence="5 6">
    <name type="scientific">Ottowia thiooxydans</name>
    <dbReference type="NCBI Taxonomy" id="219182"/>
    <lineage>
        <taxon>Bacteria</taxon>
        <taxon>Pseudomonadati</taxon>
        <taxon>Pseudomonadota</taxon>
        <taxon>Betaproteobacteria</taxon>
        <taxon>Burkholderiales</taxon>
        <taxon>Comamonadaceae</taxon>
        <taxon>Ottowia</taxon>
    </lineage>
</organism>
<dbReference type="Pfam" id="PF00196">
    <property type="entry name" value="GerE"/>
    <property type="match status" value="1"/>
</dbReference>
<dbReference type="SUPFAM" id="SSF46894">
    <property type="entry name" value="C-terminal effector domain of the bipartite response regulators"/>
    <property type="match status" value="1"/>
</dbReference>
<name>A0ABV2QH88_9BURK</name>
<dbReference type="SMART" id="SM00421">
    <property type="entry name" value="HTH_LUXR"/>
    <property type="match status" value="1"/>
</dbReference>
<reference evidence="5 6" key="1">
    <citation type="submission" date="2024-06" db="EMBL/GenBank/DDBJ databases">
        <title>Sorghum-associated microbial communities from plants grown in Nebraska, USA.</title>
        <authorList>
            <person name="Schachtman D."/>
        </authorList>
    </citation>
    <scope>NUCLEOTIDE SEQUENCE [LARGE SCALE GENOMIC DNA]</scope>
    <source>
        <strain evidence="5 6">2709</strain>
    </source>
</reference>
<feature type="domain" description="HTH luxR-type" evidence="4">
    <location>
        <begin position="192"/>
        <end position="257"/>
    </location>
</feature>
<comment type="caution">
    <text evidence="5">The sequence shown here is derived from an EMBL/GenBank/DDBJ whole genome shotgun (WGS) entry which is preliminary data.</text>
</comment>
<dbReference type="EMBL" id="JBEPSH010000017">
    <property type="protein sequence ID" value="MET4580394.1"/>
    <property type="molecule type" value="Genomic_DNA"/>
</dbReference>
<keyword evidence="1" id="KW-0805">Transcription regulation</keyword>
<keyword evidence="6" id="KW-1185">Reference proteome</keyword>
<dbReference type="CDD" id="cd06170">
    <property type="entry name" value="LuxR_C_like"/>
    <property type="match status" value="1"/>
</dbReference>
<dbReference type="PROSITE" id="PS50043">
    <property type="entry name" value="HTH_LUXR_2"/>
    <property type="match status" value="1"/>
</dbReference>
<dbReference type="InterPro" id="IPR036388">
    <property type="entry name" value="WH-like_DNA-bd_sf"/>
</dbReference>
<evidence type="ECO:0000256" key="3">
    <source>
        <dbReference type="ARBA" id="ARBA00023163"/>
    </source>
</evidence>
<dbReference type="RefSeq" id="WP_354449297.1">
    <property type="nucleotide sequence ID" value="NZ_JBEPSH010000017.1"/>
</dbReference>
<evidence type="ECO:0000256" key="1">
    <source>
        <dbReference type="ARBA" id="ARBA00023015"/>
    </source>
</evidence>
<dbReference type="PANTHER" id="PTHR44688:SF16">
    <property type="entry name" value="DNA-BINDING TRANSCRIPTIONAL ACTIVATOR DEVR_DOSR"/>
    <property type="match status" value="1"/>
</dbReference>
<accession>A0ABV2QH88</accession>
<dbReference type="Gene3D" id="1.10.10.10">
    <property type="entry name" value="Winged helix-like DNA-binding domain superfamily/Winged helix DNA-binding domain"/>
    <property type="match status" value="1"/>
</dbReference>